<comment type="subunit">
    <text evidence="9">Forms a cyclic heterotetrameric complex composed of two molecules of XerC and two molecules of XerD.</text>
</comment>
<keyword evidence="6 9" id="KW-0238">DNA-binding</keyword>
<dbReference type="GO" id="GO:0007059">
    <property type="term" value="P:chromosome segregation"/>
    <property type="evidence" value="ECO:0007669"/>
    <property type="project" value="UniProtKB-UniRule"/>
</dbReference>
<feature type="active site" evidence="9">
    <location>
        <position position="286"/>
    </location>
</feature>
<dbReference type="PROSITE" id="PS51900">
    <property type="entry name" value="CB"/>
    <property type="match status" value="1"/>
</dbReference>
<evidence type="ECO:0000256" key="7">
    <source>
        <dbReference type="ARBA" id="ARBA00023172"/>
    </source>
</evidence>
<dbReference type="Pfam" id="PF00589">
    <property type="entry name" value="Phage_integrase"/>
    <property type="match status" value="1"/>
</dbReference>
<dbReference type="InterPro" id="IPR013762">
    <property type="entry name" value="Integrase-like_cat_sf"/>
</dbReference>
<evidence type="ECO:0000256" key="5">
    <source>
        <dbReference type="ARBA" id="ARBA00022908"/>
    </source>
</evidence>
<dbReference type="InterPro" id="IPR023009">
    <property type="entry name" value="Tyrosine_recombinase_XerC/XerD"/>
</dbReference>
<evidence type="ECO:0000259" key="11">
    <source>
        <dbReference type="PROSITE" id="PS51898"/>
    </source>
</evidence>
<feature type="region of interest" description="Disordered" evidence="10">
    <location>
        <begin position="312"/>
        <end position="344"/>
    </location>
</feature>
<feature type="active site" description="O-(3'-phospho-DNA)-tyrosine intermediate" evidence="9">
    <location>
        <position position="295"/>
    </location>
</feature>
<comment type="subcellular location">
    <subcellularLocation>
        <location evidence="1 9">Cytoplasm</location>
    </subcellularLocation>
</comment>
<dbReference type="PROSITE" id="PS51898">
    <property type="entry name" value="TYR_RECOMBINASE"/>
    <property type="match status" value="1"/>
</dbReference>
<comment type="function">
    <text evidence="9">Site-specific tyrosine recombinase, which acts by catalyzing the cutting and rejoining of the recombining DNA molecules. The XerC-XerD complex is essential to convert dimers of the bacterial chromosome into monomers to permit their segregation at cell division. It also contributes to the segregational stability of plasmids.</text>
</comment>
<proteinExistence type="inferred from homology"/>
<dbReference type="RefSeq" id="WP_035379563.1">
    <property type="nucleotide sequence ID" value="NZ_JACAOJ010000050.1"/>
</dbReference>
<dbReference type="InterPro" id="IPR010998">
    <property type="entry name" value="Integrase_recombinase_N"/>
</dbReference>
<dbReference type="AlphaFoldDB" id="A0A095B4M1"/>
<dbReference type="PATRIC" id="fig|104102.7.peg.1504"/>
<accession>A0A095B4M1</accession>
<comment type="similarity">
    <text evidence="9">Belongs to the 'phage' integrase family. XerC subfamily.</text>
</comment>
<feature type="active site" evidence="9">
    <location>
        <position position="263"/>
    </location>
</feature>
<evidence type="ECO:0000256" key="4">
    <source>
        <dbReference type="ARBA" id="ARBA00022829"/>
    </source>
</evidence>
<dbReference type="GO" id="GO:0003677">
    <property type="term" value="F:DNA binding"/>
    <property type="evidence" value="ECO:0007669"/>
    <property type="project" value="UniProtKB-UniRule"/>
</dbReference>
<feature type="active site" evidence="9">
    <location>
        <position position="167"/>
    </location>
</feature>
<dbReference type="Proteomes" id="UP000029448">
    <property type="component" value="Unassembled WGS sequence"/>
</dbReference>
<dbReference type="InterPro" id="IPR011010">
    <property type="entry name" value="DNA_brk_join_enz"/>
</dbReference>
<keyword evidence="2 9" id="KW-0963">Cytoplasm</keyword>
<dbReference type="STRING" id="104102.AtDm6_1520"/>
<dbReference type="GO" id="GO:0005737">
    <property type="term" value="C:cytoplasm"/>
    <property type="evidence" value="ECO:0007669"/>
    <property type="project" value="UniProtKB-SubCell"/>
</dbReference>
<protein>
    <recommendedName>
        <fullName evidence="9">Tyrosine recombinase XerC</fullName>
    </recommendedName>
</protein>
<dbReference type="PANTHER" id="PTHR30349:SF77">
    <property type="entry name" value="TYROSINE RECOMBINASE XERC"/>
    <property type="match status" value="1"/>
</dbReference>
<dbReference type="GO" id="GO:0009037">
    <property type="term" value="F:tyrosine-based site-specific recombinase activity"/>
    <property type="evidence" value="ECO:0007669"/>
    <property type="project" value="UniProtKB-UniRule"/>
</dbReference>
<dbReference type="InterPro" id="IPR002104">
    <property type="entry name" value="Integrase_catalytic"/>
</dbReference>
<sequence>MTAEEAVQTFLAWMTTERRASPLTVEAYRADLARFLGFMAEHLNGLPDMAGLAKISLRDMRAWLAHEQAKAASATVRKSTPDRAARTRSRRVSAVRSFFRYLARRHGVENPAVGLLATPRTKKPLPRPLSVQDAKAVPEDIAALAHTDMAQQRDGALFLLLYGCGLRISEALNLNVGDLGVMTSSGVLRIKGKGNKERLVPVLPQVQQALEHWLKHHPSPLAGEPLFPGVRGGRLQPGVAQKAMREWRGLAGLPDHVTPHALRHSFATHLMEGGADLRVIQELLGHASLSTTQRYTLADEARLLDVWSRAHPRAGSGVQGETRSATASAPRSEPVLEKEGPHTS</sequence>
<evidence type="ECO:0000259" key="12">
    <source>
        <dbReference type="PROSITE" id="PS51900"/>
    </source>
</evidence>
<evidence type="ECO:0000256" key="9">
    <source>
        <dbReference type="HAMAP-Rule" id="MF_01808"/>
    </source>
</evidence>
<evidence type="ECO:0000313" key="13">
    <source>
        <dbReference type="EMBL" id="KGB23888.1"/>
    </source>
</evidence>
<name>A0A095B4M1_9PROT</name>
<reference evidence="13 14" key="1">
    <citation type="submission" date="2014-06" db="EMBL/GenBank/DDBJ databases">
        <title>Functional and comparative genomic analyses of the Drosophila gut microbiota identify candidate symbiosis factors.</title>
        <authorList>
            <person name="Newell P.D."/>
            <person name="Chaston J.M."/>
            <person name="Douglas A.E."/>
        </authorList>
    </citation>
    <scope>NUCLEOTIDE SEQUENCE [LARGE SCALE GENOMIC DNA]</scope>
    <source>
        <strain evidence="13 14">DmCS_006</strain>
    </source>
</reference>
<comment type="caution">
    <text evidence="13">The sequence shown here is derived from an EMBL/GenBank/DDBJ whole genome shotgun (WGS) entry which is preliminary data.</text>
</comment>
<feature type="active site" evidence="9">
    <location>
        <position position="260"/>
    </location>
</feature>
<dbReference type="EMBL" id="JOKM01000054">
    <property type="protein sequence ID" value="KGB23888.1"/>
    <property type="molecule type" value="Genomic_DNA"/>
</dbReference>
<keyword evidence="8 9" id="KW-0131">Cell cycle</keyword>
<dbReference type="HAMAP" id="MF_01808">
    <property type="entry name" value="Recomb_XerC_XerD"/>
    <property type="match status" value="1"/>
</dbReference>
<dbReference type="SUPFAM" id="SSF47823">
    <property type="entry name" value="lambda integrase-like, N-terminal domain"/>
    <property type="match status" value="1"/>
</dbReference>
<dbReference type="SUPFAM" id="SSF56349">
    <property type="entry name" value="DNA breaking-rejoining enzymes"/>
    <property type="match status" value="1"/>
</dbReference>
<evidence type="ECO:0000256" key="10">
    <source>
        <dbReference type="SAM" id="MobiDB-lite"/>
    </source>
</evidence>
<dbReference type="InterPro" id="IPR050090">
    <property type="entry name" value="Tyrosine_recombinase_XerCD"/>
</dbReference>
<evidence type="ECO:0000256" key="2">
    <source>
        <dbReference type="ARBA" id="ARBA00022490"/>
    </source>
</evidence>
<dbReference type="GeneID" id="89477291"/>
<keyword evidence="7 9" id="KW-0233">DNA recombination</keyword>
<dbReference type="InterPro" id="IPR004107">
    <property type="entry name" value="Integrase_SAM-like_N"/>
</dbReference>
<keyword evidence="5 9" id="KW-0229">DNA integration</keyword>
<evidence type="ECO:0000256" key="3">
    <source>
        <dbReference type="ARBA" id="ARBA00022618"/>
    </source>
</evidence>
<keyword evidence="3 9" id="KW-0132">Cell division</keyword>
<feature type="compositionally biased region" description="Basic and acidic residues" evidence="10">
    <location>
        <begin position="334"/>
        <end position="344"/>
    </location>
</feature>
<evidence type="ECO:0000256" key="1">
    <source>
        <dbReference type="ARBA" id="ARBA00004496"/>
    </source>
</evidence>
<keyword evidence="4 9" id="KW-0159">Chromosome partition</keyword>
<feature type="domain" description="Tyr recombinase" evidence="11">
    <location>
        <begin position="124"/>
        <end position="308"/>
    </location>
</feature>
<dbReference type="Gene3D" id="1.10.443.10">
    <property type="entry name" value="Intergrase catalytic core"/>
    <property type="match status" value="1"/>
</dbReference>
<gene>
    <name evidence="9" type="primary">xerC</name>
    <name evidence="13" type="ORF">AtDm6_1520</name>
</gene>
<dbReference type="GO" id="GO:0006313">
    <property type="term" value="P:DNA transposition"/>
    <property type="evidence" value="ECO:0007669"/>
    <property type="project" value="UniProtKB-UniRule"/>
</dbReference>
<keyword evidence="14" id="KW-1185">Reference proteome</keyword>
<dbReference type="PANTHER" id="PTHR30349">
    <property type="entry name" value="PHAGE INTEGRASE-RELATED"/>
    <property type="match status" value="1"/>
</dbReference>
<dbReference type="GO" id="GO:0051301">
    <property type="term" value="P:cell division"/>
    <property type="evidence" value="ECO:0007669"/>
    <property type="project" value="UniProtKB-KW"/>
</dbReference>
<feature type="domain" description="Core-binding (CB)" evidence="12">
    <location>
        <begin position="1"/>
        <end position="103"/>
    </location>
</feature>
<evidence type="ECO:0000256" key="8">
    <source>
        <dbReference type="ARBA" id="ARBA00023306"/>
    </source>
</evidence>
<dbReference type="Gene3D" id="1.10.150.130">
    <property type="match status" value="1"/>
</dbReference>
<dbReference type="Pfam" id="PF02899">
    <property type="entry name" value="Phage_int_SAM_1"/>
    <property type="match status" value="1"/>
</dbReference>
<dbReference type="InterPro" id="IPR044068">
    <property type="entry name" value="CB"/>
</dbReference>
<organism evidence="13 14">
    <name type="scientific">Acetobacter tropicalis</name>
    <dbReference type="NCBI Taxonomy" id="104102"/>
    <lineage>
        <taxon>Bacteria</taxon>
        <taxon>Pseudomonadati</taxon>
        <taxon>Pseudomonadota</taxon>
        <taxon>Alphaproteobacteria</taxon>
        <taxon>Acetobacterales</taxon>
        <taxon>Acetobacteraceae</taxon>
        <taxon>Acetobacter</taxon>
    </lineage>
</organism>
<evidence type="ECO:0000256" key="6">
    <source>
        <dbReference type="ARBA" id="ARBA00023125"/>
    </source>
</evidence>
<feature type="compositionally biased region" description="Polar residues" evidence="10">
    <location>
        <begin position="319"/>
        <end position="329"/>
    </location>
</feature>
<feature type="active site" evidence="9">
    <location>
        <position position="193"/>
    </location>
</feature>
<evidence type="ECO:0000313" key="14">
    <source>
        <dbReference type="Proteomes" id="UP000029448"/>
    </source>
</evidence>